<dbReference type="PANTHER" id="PTHR10000">
    <property type="entry name" value="PHOSPHOSERINE PHOSPHATASE"/>
    <property type="match status" value="1"/>
</dbReference>
<dbReference type="STRING" id="1408287.GCA_000493815_02057"/>
<accession>A0A133NLA5</accession>
<dbReference type="InterPro" id="IPR036412">
    <property type="entry name" value="HAD-like_sf"/>
</dbReference>
<proteinExistence type="predicted"/>
<dbReference type="PANTHER" id="PTHR10000:SF8">
    <property type="entry name" value="HAD SUPERFAMILY HYDROLASE-LIKE, TYPE 3"/>
    <property type="match status" value="1"/>
</dbReference>
<evidence type="ECO:0000313" key="1">
    <source>
        <dbReference type="EMBL" id="KXA17051.1"/>
    </source>
</evidence>
<evidence type="ECO:0000313" key="2">
    <source>
        <dbReference type="Proteomes" id="UP000070401"/>
    </source>
</evidence>
<dbReference type="PATRIC" id="fig|851.8.peg.2004"/>
<keyword evidence="2" id="KW-1185">Reference proteome</keyword>
<dbReference type="Proteomes" id="UP000070401">
    <property type="component" value="Unassembled WGS sequence"/>
</dbReference>
<organism evidence="1 2">
    <name type="scientific">Fusobacterium nucleatum</name>
    <dbReference type="NCBI Taxonomy" id="851"/>
    <lineage>
        <taxon>Bacteria</taxon>
        <taxon>Fusobacteriati</taxon>
        <taxon>Fusobacteriota</taxon>
        <taxon>Fusobacteriia</taxon>
        <taxon>Fusobacteriales</taxon>
        <taxon>Fusobacteriaceae</taxon>
        <taxon>Fusobacterium</taxon>
    </lineage>
</organism>
<dbReference type="GO" id="GO:0016791">
    <property type="term" value="F:phosphatase activity"/>
    <property type="evidence" value="ECO:0007669"/>
    <property type="project" value="UniProtKB-ARBA"/>
</dbReference>
<protein>
    <submittedName>
        <fullName evidence="1">Cof-like hydrolase</fullName>
    </submittedName>
</protein>
<dbReference type="GO" id="GO:0005829">
    <property type="term" value="C:cytosol"/>
    <property type="evidence" value="ECO:0007669"/>
    <property type="project" value="TreeGrafter"/>
</dbReference>
<dbReference type="SFLD" id="SFLDG01140">
    <property type="entry name" value="C2.B:_Phosphomannomutase_and_P"/>
    <property type="match status" value="1"/>
</dbReference>
<dbReference type="SUPFAM" id="SSF56784">
    <property type="entry name" value="HAD-like"/>
    <property type="match status" value="1"/>
</dbReference>
<dbReference type="PROSITE" id="PS01229">
    <property type="entry name" value="COF_2"/>
    <property type="match status" value="1"/>
</dbReference>
<dbReference type="PROSITE" id="PS01228">
    <property type="entry name" value="COF_1"/>
    <property type="match status" value="1"/>
</dbReference>
<dbReference type="Pfam" id="PF08282">
    <property type="entry name" value="Hydrolase_3"/>
    <property type="match status" value="1"/>
</dbReference>
<dbReference type="SFLD" id="SFLDS00003">
    <property type="entry name" value="Haloacid_Dehalogenase"/>
    <property type="match status" value="1"/>
</dbReference>
<dbReference type="EMBL" id="LRPY01000208">
    <property type="protein sequence ID" value="KXA17051.1"/>
    <property type="molecule type" value="Genomic_DNA"/>
</dbReference>
<reference evidence="2" key="1">
    <citation type="submission" date="2016-01" db="EMBL/GenBank/DDBJ databases">
        <authorList>
            <person name="Mitreva M."/>
            <person name="Pepin K.H."/>
            <person name="Mihindukulasuriya K.A."/>
            <person name="Fulton R."/>
            <person name="Fronick C."/>
            <person name="O'Laughlin M."/>
            <person name="Miner T."/>
            <person name="Herter B."/>
            <person name="Rosa B.A."/>
            <person name="Cordes M."/>
            <person name="Tomlinson C."/>
            <person name="Wollam A."/>
            <person name="Palsikar V.B."/>
            <person name="Mardis E.R."/>
            <person name="Wilson R.K."/>
        </authorList>
    </citation>
    <scope>NUCLEOTIDE SEQUENCE [LARGE SCALE GENOMIC DNA]</scope>
    <source>
        <strain evidence="2">MJR7757B</strain>
    </source>
</reference>
<dbReference type="Gene3D" id="3.40.50.1000">
    <property type="entry name" value="HAD superfamily/HAD-like"/>
    <property type="match status" value="1"/>
</dbReference>
<sequence>MIREKKMKLVVSDLDGTLLNDDSEVSNETIQAIKRLKDNGVEFAIATGRSFNSANKIRKKIGLEIYLICNNGANIYNKDGKMIKNNVMPADLIRKIVKFLTDNNIGYFGYDGTGENFYVPENMEIDPILLKEHIPHYIGNLEDIEKLPALEKILIIEENPERIYEIKDLMDKNFGNELEIVISADDCLDLNIKGCSKKGGVECISKELKINPKEIMAFGDSGNDYKMLKYVGHPVAMKDSFMAKRDFENKTDFTNDESGVAKYLQKYFNL</sequence>
<gene>
    <name evidence="1" type="ORF">HMPREF3221_01988</name>
</gene>
<comment type="caution">
    <text evidence="1">The sequence shown here is derived from an EMBL/GenBank/DDBJ whole genome shotgun (WGS) entry which is preliminary data.</text>
</comment>
<keyword evidence="1" id="KW-0378">Hydrolase</keyword>
<dbReference type="NCBIfam" id="TIGR00099">
    <property type="entry name" value="Cof-subfamily"/>
    <property type="match status" value="1"/>
</dbReference>
<dbReference type="GO" id="GO:0000287">
    <property type="term" value="F:magnesium ion binding"/>
    <property type="evidence" value="ECO:0007669"/>
    <property type="project" value="TreeGrafter"/>
</dbReference>
<dbReference type="InterPro" id="IPR000150">
    <property type="entry name" value="Cof"/>
</dbReference>
<name>A0A133NLA5_FUSNU</name>
<dbReference type="eggNOG" id="COG0561">
    <property type="taxonomic scope" value="Bacteria"/>
</dbReference>
<dbReference type="NCBIfam" id="TIGR01484">
    <property type="entry name" value="HAD-SF-IIB"/>
    <property type="match status" value="2"/>
</dbReference>
<dbReference type="AlphaFoldDB" id="A0A133NLA5"/>
<dbReference type="CDD" id="cd07516">
    <property type="entry name" value="HAD_Pase"/>
    <property type="match status" value="1"/>
</dbReference>
<dbReference type="Gene3D" id="3.30.1240.10">
    <property type="match status" value="1"/>
</dbReference>
<dbReference type="InterPro" id="IPR006379">
    <property type="entry name" value="HAD-SF_hydro_IIB"/>
</dbReference>
<dbReference type="InterPro" id="IPR023214">
    <property type="entry name" value="HAD_sf"/>
</dbReference>